<comment type="similarity">
    <text evidence="1">To bacterial alkanal monooxygenase alpha and beta chains.</text>
</comment>
<dbReference type="RefSeq" id="WP_264814658.1">
    <property type="nucleotide sequence ID" value="NZ_BAPV01000004.1"/>
</dbReference>
<dbReference type="PANTHER" id="PTHR30137:SF6">
    <property type="entry name" value="LUCIFERASE-LIKE MONOOXYGENASE"/>
    <property type="match status" value="1"/>
</dbReference>
<reference evidence="3" key="1">
    <citation type="submission" date="2013-04" db="EMBL/GenBank/DDBJ databases">
        <title>The genome sequencing project of 58 acetic acid bacteria.</title>
        <authorList>
            <person name="Okamoto-Kainuma A."/>
            <person name="Ishikawa M."/>
            <person name="Umino S."/>
            <person name="Koizumi Y."/>
            <person name="Shiwa Y."/>
            <person name="Yoshikawa H."/>
            <person name="Matsutani M."/>
            <person name="Matsushita K."/>
        </authorList>
    </citation>
    <scope>NUCLEOTIDE SEQUENCE</scope>
    <source>
        <strain evidence="3">NRIC 0535</strain>
    </source>
</reference>
<evidence type="ECO:0000259" key="2">
    <source>
        <dbReference type="Pfam" id="PF00296"/>
    </source>
</evidence>
<dbReference type="PANTHER" id="PTHR30137">
    <property type="entry name" value="LUCIFERASE-LIKE MONOOXYGENASE"/>
    <property type="match status" value="1"/>
</dbReference>
<dbReference type="InterPro" id="IPR019949">
    <property type="entry name" value="CmoO-like"/>
</dbReference>
<evidence type="ECO:0000256" key="1">
    <source>
        <dbReference type="ARBA" id="ARBA00007789"/>
    </source>
</evidence>
<proteinExistence type="predicted"/>
<keyword evidence="4" id="KW-1185">Reference proteome</keyword>
<gene>
    <name evidence="3" type="ORF">AA0535_0873</name>
</gene>
<dbReference type="NCBIfam" id="TIGR03558">
    <property type="entry name" value="oxido_grp_1"/>
    <property type="match status" value="1"/>
</dbReference>
<dbReference type="Gene3D" id="3.20.20.30">
    <property type="entry name" value="Luciferase-like domain"/>
    <property type="match status" value="1"/>
</dbReference>
<protein>
    <submittedName>
        <fullName evidence="3">Luciferase-like monooxygenase</fullName>
    </submittedName>
</protein>
<dbReference type="Pfam" id="PF00296">
    <property type="entry name" value="Bac_luciferase"/>
    <property type="match status" value="1"/>
</dbReference>
<dbReference type="InterPro" id="IPR050766">
    <property type="entry name" value="Bact_Lucif_Oxidored"/>
</dbReference>
<accession>A0ABQ0Q024</accession>
<dbReference type="Proteomes" id="UP001062776">
    <property type="component" value="Unassembled WGS sequence"/>
</dbReference>
<feature type="domain" description="Luciferase-like" evidence="2">
    <location>
        <begin position="6"/>
        <end position="295"/>
    </location>
</feature>
<organism evidence="3 4">
    <name type="scientific">Asaia krungthepensis NRIC 0535</name>
    <dbReference type="NCBI Taxonomy" id="1307925"/>
    <lineage>
        <taxon>Bacteria</taxon>
        <taxon>Pseudomonadati</taxon>
        <taxon>Pseudomonadota</taxon>
        <taxon>Alphaproteobacteria</taxon>
        <taxon>Acetobacterales</taxon>
        <taxon>Acetobacteraceae</taxon>
        <taxon>Asaia</taxon>
    </lineage>
</organism>
<dbReference type="InterPro" id="IPR036661">
    <property type="entry name" value="Luciferase-like_sf"/>
</dbReference>
<evidence type="ECO:0000313" key="4">
    <source>
        <dbReference type="Proteomes" id="UP001062776"/>
    </source>
</evidence>
<name>A0ABQ0Q024_9PROT</name>
<evidence type="ECO:0000313" key="3">
    <source>
        <dbReference type="EMBL" id="GBQ85843.1"/>
    </source>
</evidence>
<comment type="caution">
    <text evidence="3">The sequence shown here is derived from an EMBL/GenBank/DDBJ whole genome shotgun (WGS) entry which is preliminary data.</text>
</comment>
<dbReference type="EMBL" id="BAPV01000004">
    <property type="protein sequence ID" value="GBQ85843.1"/>
    <property type="molecule type" value="Genomic_DNA"/>
</dbReference>
<dbReference type="InterPro" id="IPR011251">
    <property type="entry name" value="Luciferase-like_dom"/>
</dbReference>
<sequence length="331" mass="35781">MIPLSILDLSFIRDDGTVREALLESRDQAIHAEALGYHRYWVAEHHAMPGIASAATSVVIGHLAAATQRMRIGAGGIMLPNHAPLVIAEQFGTLEALFPGRIDLGLGRAPGSDQRTMRALRRHGDHAERFPDDVQELMAYFSPYGAPNGVVATPGAGADIPVWLLGSSLFSAQLAAVLGLPFAFASHFAPQMMEQAIDIYRSSFRPSTHLASPYVMLAMNVIAADTLEEADYLATSRRLFVAGLRQGRPGRVLPPIPPGDLPWSREISQQLDTVQATSLIGTREQVADGMATFVARHAPDEVMISAPIYAPQARLHSLTLAREAWKIAGLD</sequence>
<dbReference type="SUPFAM" id="SSF51679">
    <property type="entry name" value="Bacterial luciferase-like"/>
    <property type="match status" value="1"/>
</dbReference>